<comment type="caution">
    <text evidence="20">The sequence shown here is derived from an EMBL/GenBank/DDBJ whole genome shotgun (WGS) entry which is preliminary data.</text>
</comment>
<dbReference type="InterPro" id="IPR032630">
    <property type="entry name" value="P_typ_ATPase_c"/>
</dbReference>
<feature type="binding site" evidence="14">
    <location>
        <position position="745"/>
    </location>
    <ligand>
        <name>ATP</name>
        <dbReference type="ChEBI" id="CHEBI:30616"/>
    </ligand>
</feature>
<dbReference type="Pfam" id="PF13246">
    <property type="entry name" value="Cation_ATPase"/>
    <property type="match status" value="1"/>
</dbReference>
<feature type="binding site" evidence="15">
    <location>
        <position position="864"/>
    </location>
    <ligand>
        <name>Mg(2+)</name>
        <dbReference type="ChEBI" id="CHEBI:18420"/>
    </ligand>
</feature>
<dbReference type="PRINTS" id="PR00119">
    <property type="entry name" value="CATATPASE"/>
</dbReference>
<accession>A0A553PL27</accession>
<dbReference type="Pfam" id="PF16212">
    <property type="entry name" value="PhoLip_ATPase_C"/>
    <property type="match status" value="1"/>
</dbReference>
<dbReference type="EC" id="7.6.2.1" evidence="16"/>
<evidence type="ECO:0000256" key="9">
    <source>
        <dbReference type="ARBA" id="ARBA00022967"/>
    </source>
</evidence>
<feature type="binding site" evidence="15">
    <location>
        <position position="860"/>
    </location>
    <ligand>
        <name>Mg(2+)</name>
        <dbReference type="ChEBI" id="CHEBI:18420"/>
    </ligand>
</feature>
<evidence type="ECO:0000259" key="18">
    <source>
        <dbReference type="Pfam" id="PF16209"/>
    </source>
</evidence>
<comment type="similarity">
    <text evidence="3 16">Belongs to the cation transport ATPase (P-type) (TC 3.A.3) family. Type IV subfamily.</text>
</comment>
<feature type="active site" description="4-aspartylphosphate intermediate" evidence="13">
    <location>
        <position position="508"/>
    </location>
</feature>
<evidence type="ECO:0000256" key="15">
    <source>
        <dbReference type="PIRSR" id="PIRSR606539-3"/>
    </source>
</evidence>
<evidence type="ECO:0000256" key="4">
    <source>
        <dbReference type="ARBA" id="ARBA00022692"/>
    </source>
</evidence>
<protein>
    <recommendedName>
        <fullName evidence="16">Phospholipid-transporting ATPase</fullName>
        <ecNumber evidence="16">7.6.2.1</ecNumber>
    </recommendedName>
</protein>
<sequence>MKPPYGHNRTQSSVSRISTLTTEVKEKVSWFNLRQRFSWLPQYDFKWPLCCPTFKLPSWRFTSKLQWRSDTTFIRRLIPLGPDSETKEEISMVKTGGSSSTLQTKFGRNRTHTSKYTILTFIPLNLFEQFRKGANIYFLCTMFLMLILPDSPISPTSWAMSLLFVVLVTMVKQGYEDYLRHKNDKAVNEQTVEVIREGIVASIQCQYIEVGDIVRIRENQYVPCDMVVLSTDLDQSQCYFMTANMDGETSLKTRYAAELTKQLRDIQQISEFRGFVECENPNPKLDNFLGRLAKFDGISSSFNAKTDSFGEEACSLSNENLLWAGTELRNTKCVFGVCVYGGTETKMSLNSKITRIKFSSIERYLNRYLAFYLAVLLFEMTISSAISMAFGVEYINDRETSQIQTRMLNGSEIEELVPKSWVDYHWYIGIMEDENFANGFGMFLIWLVLYNYIIPISMYVTMEMQKFICSMFFSWDLKLYDHNRGIPAVCNTSDINEELGLVNHLFTDKTGTLTRNEMVFQKYSRDGRIFNKAKFKNEEWSPLLMVLTLCHSVQVVNGDLVASSPDEKALLEMCEEAGFIFRGGTLSGNCTVDVNHERKRFDRLLELEFDSIRKCMTVIVKDAQGQIHVLTKGAEIAILPICKSGPLEETERIVYTFAGDGLRTLLFAHKIISQEEYLQFSAKLEYAKQSMVNRAKFVRESYKDMEIDMHLVGATGIEDRLQDGVVDTIKALRKAGICPWMLTGDKKETAMNLGYASGLLTSPSKIIDLCDVAEKDIGMLVSQAHDELKTGTCSPNSSLIVDGKSILNIMKDENAREQFCDVCLQRPTVIACRLSPIQKSQLVRMMKEADNRILTAAIGDGGNDISMIQEAHVGLGIIGLEGNGASKAADFAFTQFRGLRRALLVHGQWYYRRLAILVQYSFYKNVTCFTTQLFFAILSNFSGQSLFESLFLFLFNTLYTYFPIALYGITEQDYPDEVLLDQPELYKNNEHNKLMRPHELSKWFFLGLWHSVVVFGLPYFTWDTFADNGADINSFGAIVAWNAILIVSLKLLVEARHWNILVVGSTILSVLAYPALTLLYDQFLINALFWNNSDQFRTIHAVMVQPMFWLESLLIPVIALVPDLSLHFGKTIDLSWFRKRKTYPYLEQ</sequence>
<keyword evidence="6 14" id="KW-0547">Nucleotide-binding</keyword>
<feature type="transmembrane region" description="Helical" evidence="16">
    <location>
        <begin position="157"/>
        <end position="175"/>
    </location>
</feature>
<feature type="binding site" evidence="14">
    <location>
        <position position="864"/>
    </location>
    <ligand>
        <name>ATP</name>
        <dbReference type="ChEBI" id="CHEBI:30616"/>
    </ligand>
</feature>
<feature type="binding site" evidence="14">
    <location>
        <position position="839"/>
    </location>
    <ligand>
        <name>ATP</name>
        <dbReference type="ChEBI" id="CHEBI:30616"/>
    </ligand>
</feature>
<dbReference type="SUPFAM" id="SSF81665">
    <property type="entry name" value="Calcium ATPase, transmembrane domain M"/>
    <property type="match status" value="1"/>
</dbReference>
<dbReference type="InterPro" id="IPR018303">
    <property type="entry name" value="ATPase_P-typ_P_site"/>
</dbReference>
<feature type="transmembrane region" description="Helical" evidence="16">
    <location>
        <begin position="1060"/>
        <end position="1079"/>
    </location>
</feature>
<dbReference type="SUPFAM" id="SSF81660">
    <property type="entry name" value="Metal cation-transporting ATPase, ATP-binding domain N"/>
    <property type="match status" value="1"/>
</dbReference>
<evidence type="ECO:0000256" key="2">
    <source>
        <dbReference type="ARBA" id="ARBA00004308"/>
    </source>
</evidence>
<evidence type="ECO:0000256" key="11">
    <source>
        <dbReference type="ARBA" id="ARBA00023136"/>
    </source>
</evidence>
<dbReference type="InterPro" id="IPR059000">
    <property type="entry name" value="ATPase_P-type_domA"/>
</dbReference>
<dbReference type="SUPFAM" id="SSF81653">
    <property type="entry name" value="Calcium ATPase, transduction domain A"/>
    <property type="match status" value="1"/>
</dbReference>
<dbReference type="GO" id="GO:0000287">
    <property type="term" value="F:magnesium ion binding"/>
    <property type="evidence" value="ECO:0007669"/>
    <property type="project" value="UniProtKB-UniRule"/>
</dbReference>
<feature type="transmembrane region" description="Helical" evidence="16">
    <location>
        <begin position="1003"/>
        <end position="1022"/>
    </location>
</feature>
<dbReference type="EMBL" id="VCGU01000003">
    <property type="protein sequence ID" value="TRY78390.1"/>
    <property type="molecule type" value="Genomic_DNA"/>
</dbReference>
<evidence type="ECO:0000256" key="6">
    <source>
        <dbReference type="ARBA" id="ARBA00022741"/>
    </source>
</evidence>
<feature type="binding site" evidence="14">
    <location>
        <position position="509"/>
    </location>
    <ligand>
        <name>ATP</name>
        <dbReference type="ChEBI" id="CHEBI:30616"/>
    </ligand>
</feature>
<feature type="binding site" evidence="14">
    <location>
        <position position="833"/>
    </location>
    <ligand>
        <name>ATP</name>
        <dbReference type="ChEBI" id="CHEBI:30616"/>
    </ligand>
</feature>
<dbReference type="GO" id="GO:0016887">
    <property type="term" value="F:ATP hydrolysis activity"/>
    <property type="evidence" value="ECO:0007669"/>
    <property type="project" value="InterPro"/>
</dbReference>
<keyword evidence="9 16" id="KW-1278">Translocase</keyword>
<dbReference type="Pfam" id="PF00122">
    <property type="entry name" value="E1-E2_ATPase"/>
    <property type="match status" value="1"/>
</dbReference>
<feature type="domain" description="P-type ATPase A" evidence="17">
    <location>
        <begin position="188"/>
        <end position="232"/>
    </location>
</feature>
<keyword evidence="11 16" id="KW-0472">Membrane</keyword>
<feature type="domain" description="P-type ATPase C-terminal" evidence="19">
    <location>
        <begin position="887"/>
        <end position="1130"/>
    </location>
</feature>
<dbReference type="SFLD" id="SFLDG00002">
    <property type="entry name" value="C1.7:_P-type_atpase_like"/>
    <property type="match status" value="1"/>
</dbReference>
<dbReference type="NCBIfam" id="TIGR01652">
    <property type="entry name" value="ATPase-Plipid"/>
    <property type="match status" value="1"/>
</dbReference>
<dbReference type="InterPro" id="IPR023214">
    <property type="entry name" value="HAD_sf"/>
</dbReference>
<dbReference type="STRING" id="6832.A0A553PL27"/>
<evidence type="ECO:0000256" key="7">
    <source>
        <dbReference type="ARBA" id="ARBA00022840"/>
    </source>
</evidence>
<evidence type="ECO:0000313" key="21">
    <source>
        <dbReference type="Proteomes" id="UP000318571"/>
    </source>
</evidence>
<keyword evidence="21" id="KW-1185">Reference proteome</keyword>
<dbReference type="GO" id="GO:0005524">
    <property type="term" value="F:ATP binding"/>
    <property type="evidence" value="ECO:0007669"/>
    <property type="project" value="UniProtKB-UniRule"/>
</dbReference>
<comment type="catalytic activity">
    <reaction evidence="12 16">
        <text>ATP + H2O + phospholipidSide 1 = ADP + phosphate + phospholipidSide 2.</text>
        <dbReference type="EC" id="7.6.2.1"/>
    </reaction>
</comment>
<dbReference type="InterPro" id="IPR044492">
    <property type="entry name" value="P_typ_ATPase_HD_dom"/>
</dbReference>
<dbReference type="SFLD" id="SFLDS00003">
    <property type="entry name" value="Haloacid_Dehalogenase"/>
    <property type="match status" value="1"/>
</dbReference>
<gene>
    <name evidence="20" type="ORF">TCAL_07188</name>
</gene>
<reference evidence="20 21" key="1">
    <citation type="journal article" date="2018" name="Nat. Ecol. Evol.">
        <title>Genomic signatures of mitonuclear coevolution across populations of Tigriopus californicus.</title>
        <authorList>
            <person name="Barreto F.S."/>
            <person name="Watson E.T."/>
            <person name="Lima T.G."/>
            <person name="Willett C.S."/>
            <person name="Edmands S."/>
            <person name="Li W."/>
            <person name="Burton R.S."/>
        </authorList>
    </citation>
    <scope>NUCLEOTIDE SEQUENCE [LARGE SCALE GENOMIC DNA]</scope>
    <source>
        <strain evidence="20 21">San Diego</strain>
    </source>
</reference>
<feature type="binding site" evidence="14">
    <location>
        <position position="863"/>
    </location>
    <ligand>
        <name>ATP</name>
        <dbReference type="ChEBI" id="CHEBI:30616"/>
    </ligand>
</feature>
<feature type="transmembrane region" description="Helical" evidence="16">
    <location>
        <begin position="949"/>
        <end position="969"/>
    </location>
</feature>
<dbReference type="Proteomes" id="UP000318571">
    <property type="component" value="Chromosome 11"/>
</dbReference>
<feature type="binding site" evidence="14">
    <location>
        <position position="508"/>
    </location>
    <ligand>
        <name>ATP</name>
        <dbReference type="ChEBI" id="CHEBI:30616"/>
    </ligand>
</feature>
<dbReference type="InterPro" id="IPR008250">
    <property type="entry name" value="ATPase_P-typ_transduc_dom_A_sf"/>
</dbReference>
<dbReference type="InterPro" id="IPR023298">
    <property type="entry name" value="ATPase_P-typ_TM_dom_sf"/>
</dbReference>
<comment type="subcellular location">
    <subcellularLocation>
        <location evidence="2">Endomembrane system</location>
    </subcellularLocation>
    <subcellularLocation>
        <location evidence="1 16">Membrane</location>
        <topology evidence="1 16">Multi-pass membrane protein</topology>
    </subcellularLocation>
</comment>
<evidence type="ECO:0000256" key="13">
    <source>
        <dbReference type="PIRSR" id="PIRSR606539-1"/>
    </source>
</evidence>
<keyword evidence="10 16" id="KW-1133">Transmembrane helix</keyword>
<feature type="binding site" evidence="14">
    <location>
        <position position="663"/>
    </location>
    <ligand>
        <name>ATP</name>
        <dbReference type="ChEBI" id="CHEBI:30616"/>
    </ligand>
</feature>
<feature type="binding site" evidence="14">
    <location>
        <position position="609"/>
    </location>
    <ligand>
        <name>ATP</name>
        <dbReference type="ChEBI" id="CHEBI:30616"/>
    </ligand>
</feature>
<feature type="binding site" evidence="15">
    <location>
        <position position="508"/>
    </location>
    <ligand>
        <name>Mg(2+)</name>
        <dbReference type="ChEBI" id="CHEBI:18420"/>
    </ligand>
</feature>
<feature type="transmembrane region" description="Helical" evidence="16">
    <location>
        <begin position="369"/>
        <end position="392"/>
    </location>
</feature>
<dbReference type="OrthoDB" id="377733at2759"/>
<keyword evidence="7 14" id="KW-0067">ATP-binding</keyword>
<organism evidence="20 21">
    <name type="scientific">Tigriopus californicus</name>
    <name type="common">Marine copepod</name>
    <dbReference type="NCBI Taxonomy" id="6832"/>
    <lineage>
        <taxon>Eukaryota</taxon>
        <taxon>Metazoa</taxon>
        <taxon>Ecdysozoa</taxon>
        <taxon>Arthropoda</taxon>
        <taxon>Crustacea</taxon>
        <taxon>Multicrustacea</taxon>
        <taxon>Hexanauplia</taxon>
        <taxon>Copepoda</taxon>
        <taxon>Harpacticoida</taxon>
        <taxon>Harpacticidae</taxon>
        <taxon>Tigriopus</taxon>
    </lineage>
</organism>
<dbReference type="InterPro" id="IPR036412">
    <property type="entry name" value="HAD-like_sf"/>
</dbReference>
<dbReference type="PANTHER" id="PTHR24092">
    <property type="entry name" value="PROBABLE PHOSPHOLIPID-TRANSPORTING ATPASE"/>
    <property type="match status" value="1"/>
</dbReference>
<evidence type="ECO:0000256" key="10">
    <source>
        <dbReference type="ARBA" id="ARBA00022989"/>
    </source>
</evidence>
<dbReference type="SFLD" id="SFLDF00027">
    <property type="entry name" value="p-type_atpase"/>
    <property type="match status" value="1"/>
</dbReference>
<feature type="binding site" evidence="14">
    <location>
        <position position="632"/>
    </location>
    <ligand>
        <name>ATP</name>
        <dbReference type="ChEBI" id="CHEBI:30616"/>
    </ligand>
</feature>
<dbReference type="InterPro" id="IPR032631">
    <property type="entry name" value="P-type_ATPase_N"/>
</dbReference>
<dbReference type="InterPro" id="IPR001757">
    <property type="entry name" value="P_typ_ATPase"/>
</dbReference>
<dbReference type="InterPro" id="IPR023299">
    <property type="entry name" value="ATPase_P-typ_cyto_dom_N"/>
</dbReference>
<evidence type="ECO:0000259" key="17">
    <source>
        <dbReference type="Pfam" id="PF00122"/>
    </source>
</evidence>
<feature type="binding site" evidence="14">
    <location>
        <position position="567"/>
    </location>
    <ligand>
        <name>ATP</name>
        <dbReference type="ChEBI" id="CHEBI:30616"/>
    </ligand>
</feature>
<feature type="transmembrane region" description="Helical" evidence="16">
    <location>
        <begin position="922"/>
        <end position="943"/>
    </location>
</feature>
<evidence type="ECO:0000256" key="16">
    <source>
        <dbReference type="RuleBase" id="RU362033"/>
    </source>
</evidence>
<keyword evidence="4 16" id="KW-0812">Transmembrane</keyword>
<feature type="domain" description="P-type ATPase N-terminal" evidence="18">
    <location>
        <begin position="103"/>
        <end position="157"/>
    </location>
</feature>
<dbReference type="SUPFAM" id="SSF56784">
    <property type="entry name" value="HAD-like"/>
    <property type="match status" value="1"/>
</dbReference>
<dbReference type="GO" id="GO:0045332">
    <property type="term" value="P:phospholipid translocation"/>
    <property type="evidence" value="ECO:0007669"/>
    <property type="project" value="TreeGrafter"/>
</dbReference>
<dbReference type="AlphaFoldDB" id="A0A553PL27"/>
<feature type="binding site" evidence="14">
    <location>
        <position position="744"/>
    </location>
    <ligand>
        <name>ATP</name>
        <dbReference type="ChEBI" id="CHEBI:30616"/>
    </ligand>
</feature>
<evidence type="ECO:0000256" key="8">
    <source>
        <dbReference type="ARBA" id="ARBA00022842"/>
    </source>
</evidence>
<feature type="transmembrane region" description="Helical" evidence="16">
    <location>
        <begin position="134"/>
        <end position="151"/>
    </location>
</feature>
<feature type="binding site" evidence="14">
    <location>
        <position position="510"/>
    </location>
    <ligand>
        <name>ATP</name>
        <dbReference type="ChEBI" id="CHEBI:30616"/>
    </ligand>
</feature>
<evidence type="ECO:0000256" key="14">
    <source>
        <dbReference type="PIRSR" id="PIRSR606539-2"/>
    </source>
</evidence>
<dbReference type="NCBIfam" id="TIGR01494">
    <property type="entry name" value="ATPase_P-type"/>
    <property type="match status" value="1"/>
</dbReference>
<dbReference type="InterPro" id="IPR006539">
    <property type="entry name" value="P-type_ATPase_IV"/>
</dbReference>
<evidence type="ECO:0000259" key="19">
    <source>
        <dbReference type="Pfam" id="PF16212"/>
    </source>
</evidence>
<dbReference type="Gene3D" id="3.40.50.1000">
    <property type="entry name" value="HAD superfamily/HAD-like"/>
    <property type="match status" value="1"/>
</dbReference>
<evidence type="ECO:0000256" key="1">
    <source>
        <dbReference type="ARBA" id="ARBA00004141"/>
    </source>
</evidence>
<dbReference type="Pfam" id="PF16209">
    <property type="entry name" value="PhoLip_ATPase_N"/>
    <property type="match status" value="1"/>
</dbReference>
<dbReference type="PANTHER" id="PTHR24092:SF175">
    <property type="entry name" value="PHOSPHOLIPID-TRANSPORTING ATPASE"/>
    <property type="match status" value="1"/>
</dbReference>
<dbReference type="Gene3D" id="2.70.150.10">
    <property type="entry name" value="Calcium-transporting ATPase, cytoplasmic transduction domain A"/>
    <property type="match status" value="1"/>
</dbReference>
<keyword evidence="5 15" id="KW-0479">Metal-binding</keyword>
<dbReference type="GO" id="GO:0140326">
    <property type="term" value="F:ATPase-coupled intramembrane lipid transporter activity"/>
    <property type="evidence" value="ECO:0007669"/>
    <property type="project" value="UniProtKB-EC"/>
</dbReference>
<proteinExistence type="inferred from homology"/>
<feature type="transmembrane region" description="Helical" evidence="16">
    <location>
        <begin position="1034"/>
        <end position="1053"/>
    </location>
</feature>
<comment type="cofactor">
    <cofactor evidence="15">
        <name>Mg(2+)</name>
        <dbReference type="ChEBI" id="CHEBI:18420"/>
    </cofactor>
</comment>
<dbReference type="GO" id="GO:0005886">
    <property type="term" value="C:plasma membrane"/>
    <property type="evidence" value="ECO:0007669"/>
    <property type="project" value="TreeGrafter"/>
</dbReference>
<evidence type="ECO:0000313" key="20">
    <source>
        <dbReference type="EMBL" id="TRY78390.1"/>
    </source>
</evidence>
<feature type="transmembrane region" description="Helical" evidence="16">
    <location>
        <begin position="440"/>
        <end position="461"/>
    </location>
</feature>
<evidence type="ECO:0000256" key="5">
    <source>
        <dbReference type="ARBA" id="ARBA00022723"/>
    </source>
</evidence>
<feature type="binding site" evidence="15">
    <location>
        <position position="510"/>
    </location>
    <ligand>
        <name>Mg(2+)</name>
        <dbReference type="ChEBI" id="CHEBI:18420"/>
    </ligand>
</feature>
<keyword evidence="8 15" id="KW-0460">Magnesium</keyword>
<dbReference type="Gene3D" id="3.40.1110.10">
    <property type="entry name" value="Calcium-transporting ATPase, cytoplasmic domain N"/>
    <property type="match status" value="1"/>
</dbReference>
<feature type="transmembrane region" description="Helical" evidence="16">
    <location>
        <begin position="1099"/>
        <end position="1121"/>
    </location>
</feature>
<dbReference type="PROSITE" id="PS00154">
    <property type="entry name" value="ATPASE_E1_E2"/>
    <property type="match status" value="1"/>
</dbReference>
<feature type="binding site" evidence="14">
    <location>
        <position position="743"/>
    </location>
    <ligand>
        <name>ATP</name>
        <dbReference type="ChEBI" id="CHEBI:30616"/>
    </ligand>
</feature>
<evidence type="ECO:0000256" key="3">
    <source>
        <dbReference type="ARBA" id="ARBA00008109"/>
    </source>
</evidence>
<name>A0A553PL27_TIGCA</name>
<dbReference type="GO" id="GO:0005783">
    <property type="term" value="C:endoplasmic reticulum"/>
    <property type="evidence" value="ECO:0007669"/>
    <property type="project" value="TreeGrafter"/>
</dbReference>
<evidence type="ECO:0000256" key="12">
    <source>
        <dbReference type="ARBA" id="ARBA00034036"/>
    </source>
</evidence>